<evidence type="ECO:0000313" key="3">
    <source>
        <dbReference type="Proteomes" id="UP001187471"/>
    </source>
</evidence>
<keyword evidence="3" id="KW-1185">Reference proteome</keyword>
<organism evidence="2 3">
    <name type="scientific">Escallonia rubra</name>
    <dbReference type="NCBI Taxonomy" id="112253"/>
    <lineage>
        <taxon>Eukaryota</taxon>
        <taxon>Viridiplantae</taxon>
        <taxon>Streptophyta</taxon>
        <taxon>Embryophyta</taxon>
        <taxon>Tracheophyta</taxon>
        <taxon>Spermatophyta</taxon>
        <taxon>Magnoliopsida</taxon>
        <taxon>eudicotyledons</taxon>
        <taxon>Gunneridae</taxon>
        <taxon>Pentapetalae</taxon>
        <taxon>asterids</taxon>
        <taxon>campanulids</taxon>
        <taxon>Escalloniales</taxon>
        <taxon>Escalloniaceae</taxon>
        <taxon>Escallonia</taxon>
    </lineage>
</organism>
<comment type="caution">
    <text evidence="2">The sequence shown here is derived from an EMBL/GenBank/DDBJ whole genome shotgun (WGS) entry which is preliminary data.</text>
</comment>
<gene>
    <name evidence="2" type="ORF">RJ640_026761</name>
</gene>
<feature type="region of interest" description="Disordered" evidence="1">
    <location>
        <begin position="151"/>
        <end position="197"/>
    </location>
</feature>
<evidence type="ECO:0000256" key="1">
    <source>
        <dbReference type="SAM" id="MobiDB-lite"/>
    </source>
</evidence>
<reference evidence="2" key="1">
    <citation type="submission" date="2022-12" db="EMBL/GenBank/DDBJ databases">
        <title>Draft genome assemblies for two species of Escallonia (Escalloniales).</title>
        <authorList>
            <person name="Chanderbali A."/>
            <person name="Dervinis C."/>
            <person name="Anghel I."/>
            <person name="Soltis D."/>
            <person name="Soltis P."/>
            <person name="Zapata F."/>
        </authorList>
    </citation>
    <scope>NUCLEOTIDE SEQUENCE</scope>
    <source>
        <strain evidence="2">UCBG92.1500</strain>
        <tissue evidence="2">Leaf</tissue>
    </source>
</reference>
<name>A0AA88RH23_9ASTE</name>
<dbReference type="AlphaFoldDB" id="A0AA88RH23"/>
<proteinExistence type="predicted"/>
<accession>A0AA88RH23</accession>
<sequence length="197" mass="21302">MPIKTRNMGKPNVHLYMKIEVYSNACTPLSTDPASELDVLGHDGDPLGVNGAKIGVLEETHQVSLRRLLQCGHGGALEPEVGLEVLGDLSDQPLEGQLPDQQLGALLVLPYLPQRHRPRPEPVGLLHPSGRRSRLPRRLCRQLLPRSLAAGRLPRRLLGNNKQTGQEPLPPPATPMSQERGATAAAEAGDGSRRMGT</sequence>
<evidence type="ECO:0000313" key="2">
    <source>
        <dbReference type="EMBL" id="KAK2974785.1"/>
    </source>
</evidence>
<protein>
    <submittedName>
        <fullName evidence="2">Uncharacterized protein</fullName>
    </submittedName>
</protein>
<feature type="compositionally biased region" description="Basic residues" evidence="1">
    <location>
        <begin position="129"/>
        <end position="138"/>
    </location>
</feature>
<dbReference type="Proteomes" id="UP001187471">
    <property type="component" value="Unassembled WGS sequence"/>
</dbReference>
<feature type="region of interest" description="Disordered" evidence="1">
    <location>
        <begin position="119"/>
        <end position="138"/>
    </location>
</feature>
<dbReference type="EMBL" id="JAVXUO010002277">
    <property type="protein sequence ID" value="KAK2974785.1"/>
    <property type="molecule type" value="Genomic_DNA"/>
</dbReference>